<dbReference type="EMBL" id="LT546645">
    <property type="protein sequence ID" value="SAI72203.1"/>
    <property type="molecule type" value="Genomic_DNA"/>
</dbReference>
<dbReference type="Proteomes" id="UP000076825">
    <property type="component" value="Chromosome 1"/>
</dbReference>
<reference evidence="1 2" key="1">
    <citation type="submission" date="2016-04" db="EMBL/GenBank/DDBJ databases">
        <authorList>
            <consortium name="Pathogen Informatics"/>
        </authorList>
    </citation>
    <scope>NUCLEOTIDE SEQUENCE [LARGE SCALE GENOMIC DNA]</scope>
    <source>
        <strain evidence="1 2">H044680328</strain>
    </source>
</reference>
<sequence length="147" mass="17270">MKTPKLLLDRLPADFHARLENWGDVMRDRSRPAVSPTYQICRDLARRAGQTRNMENEPVREWNEPDAEFIEGCWRLAAGYRGLPRETAMLRAYYVLLQPPHIICRFQGVRAREFDDVIVRAVVEFEHFVARIQNRRHNPPQSVQTTV</sequence>
<keyword evidence="2" id="KW-1185">Reference proteome</keyword>
<gene>
    <name evidence="1" type="ORF">SAMEA3906487_03093</name>
</gene>
<dbReference type="OrthoDB" id="8657979at2"/>
<dbReference type="RefSeq" id="WP_063492202.1">
    <property type="nucleotide sequence ID" value="NZ_CP016340.1"/>
</dbReference>
<dbReference type="STRING" id="123899.SAMEA3906487_03093"/>
<dbReference type="PATRIC" id="fig|123899.6.peg.3087"/>
<evidence type="ECO:0000313" key="1">
    <source>
        <dbReference type="EMBL" id="SAI72203.1"/>
    </source>
</evidence>
<accession>A0A157QBC0</accession>
<evidence type="ECO:0008006" key="3">
    <source>
        <dbReference type="Google" id="ProtNLM"/>
    </source>
</evidence>
<evidence type="ECO:0000313" key="2">
    <source>
        <dbReference type="Proteomes" id="UP000076825"/>
    </source>
</evidence>
<proteinExistence type="predicted"/>
<dbReference type="KEGG" id="btrm:SAMEA390648703093"/>
<name>A0A157QBC0_9BORD</name>
<organism evidence="1 2">
    <name type="scientific">Bordetella trematum</name>
    <dbReference type="NCBI Taxonomy" id="123899"/>
    <lineage>
        <taxon>Bacteria</taxon>
        <taxon>Pseudomonadati</taxon>
        <taxon>Pseudomonadota</taxon>
        <taxon>Betaproteobacteria</taxon>
        <taxon>Burkholderiales</taxon>
        <taxon>Alcaligenaceae</taxon>
        <taxon>Bordetella</taxon>
    </lineage>
</organism>
<dbReference type="AlphaFoldDB" id="A0A157QBC0"/>
<dbReference type="GeneID" id="56589663"/>
<protein>
    <recommendedName>
        <fullName evidence="3">Phage protein</fullName>
    </recommendedName>
</protein>